<dbReference type="Gene3D" id="3.30.450.90">
    <property type="match status" value="1"/>
</dbReference>
<dbReference type="CDD" id="cd01129">
    <property type="entry name" value="PulE-GspE-like"/>
    <property type="match status" value="1"/>
</dbReference>
<dbReference type="Gene3D" id="3.30.300.160">
    <property type="entry name" value="Type II secretion system, protein E, N-terminal domain"/>
    <property type="match status" value="1"/>
</dbReference>
<dbReference type="KEGG" id="fcz:IMF26_09045"/>
<accession>A0AAT9LAQ3</accession>
<keyword evidence="2" id="KW-0547">Nucleotide-binding</keyword>
<reference evidence="5" key="2">
    <citation type="journal article" date="2023" name="Biology">
        <title>Prokaryotic Life Associated with Coal-Fire Gas Vents Revealed by Metagenomics.</title>
        <authorList>
            <person name="Kadnikov V.V."/>
            <person name="Mardanov A.V."/>
            <person name="Beletsky A.V."/>
            <person name="Karnachuk O.V."/>
            <person name="Ravin N.V."/>
        </authorList>
    </citation>
    <scope>NUCLEOTIDE SEQUENCE</scope>
    <source>
        <strain evidence="5">Bu02</strain>
    </source>
</reference>
<dbReference type="Pfam" id="PF05157">
    <property type="entry name" value="MshEN"/>
    <property type="match status" value="1"/>
</dbReference>
<comment type="similarity">
    <text evidence="1">Belongs to the GSP E family.</text>
</comment>
<reference evidence="5" key="1">
    <citation type="submission" date="2020-10" db="EMBL/GenBank/DDBJ databases">
        <authorList>
            <person name="Kadnikov V."/>
            <person name="Beletsky A.V."/>
            <person name="Mardanov A.V."/>
            <person name="Karnachuk O.V."/>
            <person name="Ravin N.V."/>
        </authorList>
    </citation>
    <scope>NUCLEOTIDE SEQUENCE</scope>
    <source>
        <strain evidence="5">Bu02</strain>
    </source>
</reference>
<dbReference type="GO" id="GO:0005524">
    <property type="term" value="F:ATP binding"/>
    <property type="evidence" value="ECO:0007669"/>
    <property type="project" value="UniProtKB-KW"/>
</dbReference>
<proteinExistence type="inferred from homology"/>
<evidence type="ECO:0000256" key="1">
    <source>
        <dbReference type="ARBA" id="ARBA00006611"/>
    </source>
</evidence>
<dbReference type="SUPFAM" id="SSF52540">
    <property type="entry name" value="P-loop containing nucleoside triphosphate hydrolases"/>
    <property type="match status" value="1"/>
</dbReference>
<gene>
    <name evidence="5" type="ORF">IMF26_09045</name>
</gene>
<evidence type="ECO:0000256" key="3">
    <source>
        <dbReference type="ARBA" id="ARBA00022840"/>
    </source>
</evidence>
<evidence type="ECO:0000256" key="2">
    <source>
        <dbReference type="ARBA" id="ARBA00022741"/>
    </source>
</evidence>
<dbReference type="Gene3D" id="3.40.50.300">
    <property type="entry name" value="P-loop containing nucleotide triphosphate hydrolases"/>
    <property type="match status" value="1"/>
</dbReference>
<evidence type="ECO:0000259" key="4">
    <source>
        <dbReference type="PROSITE" id="PS00662"/>
    </source>
</evidence>
<dbReference type="AlphaFoldDB" id="A0AAT9LAQ3"/>
<name>A0AAT9LAQ3_9FIRM</name>
<dbReference type="InterPro" id="IPR007831">
    <property type="entry name" value="T2SS_GspE_N"/>
</dbReference>
<dbReference type="InterPro" id="IPR001482">
    <property type="entry name" value="T2SS/T4SS_dom"/>
</dbReference>
<dbReference type="Pfam" id="PF00437">
    <property type="entry name" value="T2SSE"/>
    <property type="match status" value="1"/>
</dbReference>
<keyword evidence="3" id="KW-0067">ATP-binding</keyword>
<dbReference type="PROSITE" id="PS00662">
    <property type="entry name" value="T2SP_E"/>
    <property type="match status" value="1"/>
</dbReference>
<dbReference type="EMBL" id="CP062796">
    <property type="protein sequence ID" value="QUL98176.1"/>
    <property type="molecule type" value="Genomic_DNA"/>
</dbReference>
<sequence length="575" mass="63615">MNELEKIGTLLVNDKLVDPDTLQKAVEAQRQSGGKLGEILIKMGALSAHKFYEALAKQLGVPFCDLRNVTPDPEVLKLLSVADARRLRAIPVAIRGDILDVAVENPSDLGILEAIRTKTGLKVSPMLAIPEDIDDAIQRLYELPSNVERAAFRLTRLRNLQQRVRTDETAPSPSSPRPLRLEDEPIINVVDNMIKEAARRGASDIHIEPFSDKSKIRFRIDGVLEQAGAPPRTLHDAIVTRLKVLGGMDIAEKRLPQDGRFSTSIDGRPYDLRVSTLPTIFGEKVVIRLLEQSTDYTSLEALGLSSGVLQRFKKVLSLPYGMIVVAGPTGSGKSTTLAAALREINAPGKNIVTVEDPVEYVIPGVNHTQVNIKSGLSFATVVRHVLRQDPDIIMIGEIRDVETAEIAFRAALTGHLVLTTIHANDALSVLMRFEEMGVNKYMALSSIVALFSQRLVRTLCPWCKKSWSPPDEVLDEILRAAGVSREEARVRMYSAKACPTCFHKGYRGRTAISEIIVVDEEFRRRFMASEDPKADPFLNPAKRHQGLLADGARKVLEGITTWEEVQRVFSGDESY</sequence>
<dbReference type="PANTHER" id="PTHR30258:SF1">
    <property type="entry name" value="PROTEIN TRANSPORT PROTEIN HOFB HOMOLOG"/>
    <property type="match status" value="1"/>
</dbReference>
<dbReference type="PANTHER" id="PTHR30258">
    <property type="entry name" value="TYPE II SECRETION SYSTEM PROTEIN GSPE-RELATED"/>
    <property type="match status" value="1"/>
</dbReference>
<dbReference type="FunFam" id="3.30.450.90:FF:000001">
    <property type="entry name" value="Type II secretion system ATPase GspE"/>
    <property type="match status" value="1"/>
</dbReference>
<organism evidence="5">
    <name type="scientific">Candidatus Fermentithermobacillus carboniphilus</name>
    <dbReference type="NCBI Taxonomy" id="3085328"/>
    <lineage>
        <taxon>Bacteria</taxon>
        <taxon>Bacillati</taxon>
        <taxon>Bacillota</taxon>
        <taxon>Candidatus Fermentithermobacillia</taxon>
        <taxon>Candidatus Fermentithermobacillales</taxon>
        <taxon>Candidatus Fermentithermobacillaceae</taxon>
        <taxon>Candidatus Fermentithermobacillus</taxon>
    </lineage>
</organism>
<protein>
    <submittedName>
        <fullName evidence="5">Type II/IV secretion system protein</fullName>
    </submittedName>
</protein>
<feature type="domain" description="Bacterial type II secretion system protein E" evidence="4">
    <location>
        <begin position="386"/>
        <end position="400"/>
    </location>
</feature>
<dbReference type="GO" id="GO:0016887">
    <property type="term" value="F:ATP hydrolysis activity"/>
    <property type="evidence" value="ECO:0007669"/>
    <property type="project" value="TreeGrafter"/>
</dbReference>
<dbReference type="SUPFAM" id="SSF160246">
    <property type="entry name" value="EspE N-terminal domain-like"/>
    <property type="match status" value="1"/>
</dbReference>
<dbReference type="InterPro" id="IPR037257">
    <property type="entry name" value="T2SS_E_N_sf"/>
</dbReference>
<dbReference type="InterPro" id="IPR027417">
    <property type="entry name" value="P-loop_NTPase"/>
</dbReference>
<evidence type="ECO:0000313" key="5">
    <source>
        <dbReference type="EMBL" id="QUL98176.1"/>
    </source>
</evidence>
<dbReference type="GO" id="GO:0005886">
    <property type="term" value="C:plasma membrane"/>
    <property type="evidence" value="ECO:0007669"/>
    <property type="project" value="TreeGrafter"/>
</dbReference>